<dbReference type="Proteomes" id="UP000216207">
    <property type="component" value="Unassembled WGS sequence"/>
</dbReference>
<keyword evidence="9 13" id="KW-0460">Magnesium</keyword>
<protein>
    <recommendedName>
        <fullName evidence="13">DNA polymerase IV</fullName>
        <shortName evidence="13">Pol IV</shortName>
        <ecNumber evidence="13">2.7.7.7</ecNumber>
    </recommendedName>
</protein>
<dbReference type="NCBIfam" id="NF002848">
    <property type="entry name" value="PRK03103.1"/>
    <property type="match status" value="1"/>
</dbReference>
<dbReference type="SUPFAM" id="SSF100879">
    <property type="entry name" value="Lesion bypass DNA polymerase (Y-family), little finger domain"/>
    <property type="match status" value="1"/>
</dbReference>
<gene>
    <name evidence="15" type="primary">polYB</name>
    <name evidence="13" type="synonym">dinB</name>
    <name evidence="15" type="synonym">yqjW</name>
    <name evidence="15" type="ORF">CHH72_11115</name>
</gene>
<keyword evidence="5 13" id="KW-0548">Nucleotidyltransferase</keyword>
<dbReference type="Gene3D" id="3.30.1490.100">
    <property type="entry name" value="DNA polymerase, Y-family, little finger domain"/>
    <property type="match status" value="1"/>
</dbReference>
<keyword evidence="7 13" id="KW-0479">Metal-binding</keyword>
<evidence type="ECO:0000256" key="6">
    <source>
        <dbReference type="ARBA" id="ARBA00022705"/>
    </source>
</evidence>
<dbReference type="Gene3D" id="1.10.150.20">
    <property type="entry name" value="5' to 3' exonuclease, C-terminal subdomain"/>
    <property type="match status" value="1"/>
</dbReference>
<comment type="subunit">
    <text evidence="13">Monomer.</text>
</comment>
<accession>A0A268NZI5</accession>
<dbReference type="InterPro" id="IPR022880">
    <property type="entry name" value="DNApol_IV"/>
</dbReference>
<evidence type="ECO:0000256" key="13">
    <source>
        <dbReference type="HAMAP-Rule" id="MF_01113"/>
    </source>
</evidence>
<dbReference type="Gene3D" id="3.40.1170.60">
    <property type="match status" value="1"/>
</dbReference>
<dbReference type="GO" id="GO:0009432">
    <property type="term" value="P:SOS response"/>
    <property type="evidence" value="ECO:0007669"/>
    <property type="project" value="TreeGrafter"/>
</dbReference>
<dbReference type="CDD" id="cd01700">
    <property type="entry name" value="PolY_Pol_V_umuC"/>
    <property type="match status" value="1"/>
</dbReference>
<evidence type="ECO:0000256" key="12">
    <source>
        <dbReference type="ARBA" id="ARBA00049244"/>
    </source>
</evidence>
<dbReference type="InterPro" id="IPR050116">
    <property type="entry name" value="DNA_polymerase-Y"/>
</dbReference>
<dbReference type="GO" id="GO:0003684">
    <property type="term" value="F:damaged DNA binding"/>
    <property type="evidence" value="ECO:0007669"/>
    <property type="project" value="InterPro"/>
</dbReference>
<dbReference type="EMBL" id="NPCC01000012">
    <property type="protein sequence ID" value="PAE88916.1"/>
    <property type="molecule type" value="Genomic_DNA"/>
</dbReference>
<dbReference type="EC" id="2.7.7.7" evidence="13"/>
<keyword evidence="10 13" id="KW-0238">DNA-binding</keyword>
<dbReference type="GO" id="GO:0005829">
    <property type="term" value="C:cytosol"/>
    <property type="evidence" value="ECO:0007669"/>
    <property type="project" value="TreeGrafter"/>
</dbReference>
<keyword evidence="13" id="KW-0239">DNA-directed DNA polymerase</keyword>
<dbReference type="InterPro" id="IPR001126">
    <property type="entry name" value="UmuC"/>
</dbReference>
<evidence type="ECO:0000256" key="9">
    <source>
        <dbReference type="ARBA" id="ARBA00022842"/>
    </source>
</evidence>
<comment type="catalytic activity">
    <reaction evidence="12 13">
        <text>DNA(n) + a 2'-deoxyribonucleoside 5'-triphosphate = DNA(n+1) + diphosphate</text>
        <dbReference type="Rhea" id="RHEA:22508"/>
        <dbReference type="Rhea" id="RHEA-COMP:17339"/>
        <dbReference type="Rhea" id="RHEA-COMP:17340"/>
        <dbReference type="ChEBI" id="CHEBI:33019"/>
        <dbReference type="ChEBI" id="CHEBI:61560"/>
        <dbReference type="ChEBI" id="CHEBI:173112"/>
        <dbReference type="EC" id="2.7.7.7"/>
    </reaction>
</comment>
<comment type="subcellular location">
    <subcellularLocation>
        <location evidence="1 13">Cytoplasm</location>
    </subcellularLocation>
</comment>
<keyword evidence="6 13" id="KW-0235">DNA replication</keyword>
<feature type="domain" description="UmuC" evidence="14">
    <location>
        <begin position="7"/>
        <end position="192"/>
    </location>
</feature>
<dbReference type="Pfam" id="PF00817">
    <property type="entry name" value="IMS"/>
    <property type="match status" value="1"/>
</dbReference>
<feature type="active site" evidence="13">
    <location>
        <position position="108"/>
    </location>
</feature>
<feature type="site" description="Substrate discrimination" evidence="13">
    <location>
        <position position="16"/>
    </location>
</feature>
<evidence type="ECO:0000256" key="10">
    <source>
        <dbReference type="ARBA" id="ARBA00023125"/>
    </source>
</evidence>
<evidence type="ECO:0000256" key="8">
    <source>
        <dbReference type="ARBA" id="ARBA00022763"/>
    </source>
</evidence>
<dbReference type="InterPro" id="IPR043502">
    <property type="entry name" value="DNA/RNA_pol_sf"/>
</dbReference>
<evidence type="ECO:0000256" key="3">
    <source>
        <dbReference type="ARBA" id="ARBA00022490"/>
    </source>
</evidence>
<comment type="caution">
    <text evidence="15">The sequence shown here is derived from an EMBL/GenBank/DDBJ whole genome shotgun (WGS) entry which is preliminary data.</text>
</comment>
<dbReference type="GO" id="GO:0006261">
    <property type="term" value="P:DNA-templated DNA replication"/>
    <property type="evidence" value="ECO:0007669"/>
    <property type="project" value="UniProtKB-UniRule"/>
</dbReference>
<keyword evidence="8 13" id="KW-0227">DNA damage</keyword>
<feature type="binding site" evidence="13">
    <location>
        <position position="11"/>
    </location>
    <ligand>
        <name>Mg(2+)</name>
        <dbReference type="ChEBI" id="CHEBI:18420"/>
    </ligand>
</feature>
<dbReference type="GO" id="GO:0006281">
    <property type="term" value="P:DNA repair"/>
    <property type="evidence" value="ECO:0007669"/>
    <property type="project" value="UniProtKB-UniRule"/>
</dbReference>
<dbReference type="GO" id="GO:0000287">
    <property type="term" value="F:magnesium ion binding"/>
    <property type="evidence" value="ECO:0007669"/>
    <property type="project" value="UniProtKB-UniRule"/>
</dbReference>
<keyword evidence="13" id="KW-0515">Mutator protein</keyword>
<dbReference type="InterPro" id="IPR053848">
    <property type="entry name" value="IMS_HHH_1"/>
</dbReference>
<evidence type="ECO:0000313" key="15">
    <source>
        <dbReference type="EMBL" id="PAE88916.1"/>
    </source>
</evidence>
<evidence type="ECO:0000256" key="7">
    <source>
        <dbReference type="ARBA" id="ARBA00022723"/>
    </source>
</evidence>
<evidence type="ECO:0000256" key="1">
    <source>
        <dbReference type="ARBA" id="ARBA00004496"/>
    </source>
</evidence>
<dbReference type="Gene3D" id="3.30.70.270">
    <property type="match status" value="1"/>
</dbReference>
<dbReference type="GO" id="GO:0003887">
    <property type="term" value="F:DNA-directed DNA polymerase activity"/>
    <property type="evidence" value="ECO:0007669"/>
    <property type="project" value="UniProtKB-UniRule"/>
</dbReference>
<dbReference type="PANTHER" id="PTHR11076:SF35">
    <property type="entry name" value="DNA REPAIR PROTEIN HOMOLOG YOBH"/>
    <property type="match status" value="1"/>
</dbReference>
<proteinExistence type="inferred from homology"/>
<evidence type="ECO:0000259" key="14">
    <source>
        <dbReference type="PROSITE" id="PS50173"/>
    </source>
</evidence>
<evidence type="ECO:0000256" key="5">
    <source>
        <dbReference type="ARBA" id="ARBA00022695"/>
    </source>
</evidence>
<keyword evidence="11 13" id="KW-0234">DNA repair</keyword>
<feature type="binding site" evidence="13">
    <location>
        <position position="107"/>
    </location>
    <ligand>
        <name>Mg(2+)</name>
        <dbReference type="ChEBI" id="CHEBI:18420"/>
    </ligand>
</feature>
<dbReference type="InterPro" id="IPR043128">
    <property type="entry name" value="Rev_trsase/Diguanyl_cyclase"/>
</dbReference>
<comment type="similarity">
    <text evidence="2 13">Belongs to the DNA polymerase type-Y family.</text>
</comment>
<dbReference type="Pfam" id="PF11799">
    <property type="entry name" value="IMS_C"/>
    <property type="match status" value="1"/>
</dbReference>
<dbReference type="RefSeq" id="WP_095326608.1">
    <property type="nucleotide sequence ID" value="NZ_NPCC01000012.1"/>
</dbReference>
<dbReference type="Pfam" id="PF21999">
    <property type="entry name" value="IMS_HHH_1"/>
    <property type="match status" value="1"/>
</dbReference>
<dbReference type="AlphaFoldDB" id="A0A268NZI5"/>
<dbReference type="HAMAP" id="MF_01113">
    <property type="entry name" value="DNApol_IV"/>
    <property type="match status" value="1"/>
</dbReference>
<organism evidence="15 16">
    <name type="scientific">Shouchella clausii</name>
    <name type="common">Alkalihalobacillus clausii</name>
    <dbReference type="NCBI Taxonomy" id="79880"/>
    <lineage>
        <taxon>Bacteria</taxon>
        <taxon>Bacillati</taxon>
        <taxon>Bacillota</taxon>
        <taxon>Bacilli</taxon>
        <taxon>Bacillales</taxon>
        <taxon>Bacillaceae</taxon>
        <taxon>Shouchella</taxon>
    </lineage>
</organism>
<dbReference type="PANTHER" id="PTHR11076">
    <property type="entry name" value="DNA REPAIR POLYMERASE UMUC / TRANSFERASE FAMILY MEMBER"/>
    <property type="match status" value="1"/>
</dbReference>
<reference evidence="15 16" key="1">
    <citation type="submission" date="2017-07" db="EMBL/GenBank/DDBJ databases">
        <title>Isolation and whole genome analysis of endospore-forming bacteria from heroin.</title>
        <authorList>
            <person name="Kalinowski J."/>
            <person name="Ahrens B."/>
            <person name="Al-Dilaimi A."/>
            <person name="Winkler A."/>
            <person name="Wibberg D."/>
            <person name="Schleenbecker U."/>
            <person name="Ruckert C."/>
            <person name="Wolfel R."/>
            <person name="Grass G."/>
        </authorList>
    </citation>
    <scope>NUCLEOTIDE SEQUENCE [LARGE SCALE GENOMIC DNA]</scope>
    <source>
        <strain evidence="15 16">7539</strain>
    </source>
</reference>
<evidence type="ECO:0000313" key="16">
    <source>
        <dbReference type="Proteomes" id="UP000216207"/>
    </source>
</evidence>
<evidence type="ECO:0000256" key="2">
    <source>
        <dbReference type="ARBA" id="ARBA00010945"/>
    </source>
</evidence>
<dbReference type="PROSITE" id="PS50173">
    <property type="entry name" value="UMUC"/>
    <property type="match status" value="1"/>
</dbReference>
<keyword evidence="4 13" id="KW-0808">Transferase</keyword>
<dbReference type="InterPro" id="IPR036775">
    <property type="entry name" value="DNA_pol_Y-fam_lit_finger_sf"/>
</dbReference>
<evidence type="ECO:0000256" key="4">
    <source>
        <dbReference type="ARBA" id="ARBA00022679"/>
    </source>
</evidence>
<name>A0A268NZI5_SHOCL</name>
<evidence type="ECO:0000256" key="11">
    <source>
        <dbReference type="ARBA" id="ARBA00023204"/>
    </source>
</evidence>
<dbReference type="SUPFAM" id="SSF56672">
    <property type="entry name" value="DNA/RNA polymerases"/>
    <property type="match status" value="1"/>
</dbReference>
<comment type="function">
    <text evidence="13">Poorly processive, error-prone DNA polymerase involved in untargeted mutagenesis. Copies undamaged DNA at stalled replication forks, which arise in vivo from mismatched or misaligned primer ends. These misaligned primers can be extended by PolIV. Exhibits no 3'-5' exonuclease (proofreading) activity. May be involved in translesional synthesis, in conjunction with the beta clamp from PolIII.</text>
</comment>
<comment type="cofactor">
    <cofactor evidence="13">
        <name>Mg(2+)</name>
        <dbReference type="ChEBI" id="CHEBI:18420"/>
    </cofactor>
    <text evidence="13">Binds 2 magnesium ions per subunit.</text>
</comment>
<keyword evidence="3 13" id="KW-0963">Cytoplasm</keyword>
<dbReference type="InterPro" id="IPR017961">
    <property type="entry name" value="DNA_pol_Y-fam_little_finger"/>
</dbReference>
<dbReference type="GO" id="GO:0042276">
    <property type="term" value="P:error-prone translesion synthesis"/>
    <property type="evidence" value="ECO:0007669"/>
    <property type="project" value="TreeGrafter"/>
</dbReference>
<sequence>MKRANVIFLVDMESFYASIEHAANPQYDGRPLVVSGDVNRRSGVILAACPLAKAKGVRNAERLFEAQQKCPDLVVVKPHMQRYVDISLQISKILGTFTDLVEPYSIDEQFMDVTGSQKLFGPPYEIAEKVKQAIMDRFGVKARVGIGENKVLAKLACDNFAKKSSEGIYWLRKDSLDLDLWCLPIEKLFGVGRKMSVHLRNMGIRTIGQLAQTDGARIKKRFGVHGQVLWMSANGEDYSPVTRAAHARRKGYGNGMTLPRDYVKKEDICVVLLELCEEVCARLRQDGWMGSTVSLSVNGADFVEKRGFHRQYTIPFETNITMEVYEAACTLLERFWDGYPIRRLSIGVSNLQSDQNWQLSLFDDNASRDRLSTIGYVMDGIRQKYGKLAIQRASSLQKASQLRDRSQKIGGHYK</sequence>